<evidence type="ECO:0008006" key="3">
    <source>
        <dbReference type="Google" id="ProtNLM"/>
    </source>
</evidence>
<keyword evidence="2" id="KW-1185">Reference proteome</keyword>
<accession>A0A6P1SZK0</accession>
<dbReference type="KEGG" id="amaq:GO499_05235"/>
<proteinExistence type="predicted"/>
<dbReference type="InterPro" id="IPR011049">
    <property type="entry name" value="Serralysin-like_metalloprot_C"/>
</dbReference>
<organism evidence="1 2">
    <name type="scientific">Algicella marina</name>
    <dbReference type="NCBI Taxonomy" id="2683284"/>
    <lineage>
        <taxon>Bacteria</taxon>
        <taxon>Pseudomonadati</taxon>
        <taxon>Pseudomonadota</taxon>
        <taxon>Alphaproteobacteria</taxon>
        <taxon>Rhodobacterales</taxon>
        <taxon>Paracoccaceae</taxon>
        <taxon>Algicella</taxon>
    </lineage>
</organism>
<reference evidence="1 2" key="1">
    <citation type="submission" date="2019-12" db="EMBL/GenBank/DDBJ databases">
        <title>Complete genome sequence of Algicella marina strain 9Alg 56(T) isolated from the red alga Tichocarpus crinitus.</title>
        <authorList>
            <person name="Kim S.-G."/>
            <person name="Nedashkovskaya O.I."/>
        </authorList>
    </citation>
    <scope>NUCLEOTIDE SEQUENCE [LARGE SCALE GENOMIC DNA]</scope>
    <source>
        <strain evidence="1 2">9Alg 56</strain>
    </source>
</reference>
<gene>
    <name evidence="1" type="ORF">GO499_05235</name>
</gene>
<name>A0A6P1SZK0_9RHOB</name>
<dbReference type="SUPFAM" id="SSF51120">
    <property type="entry name" value="beta-Roll"/>
    <property type="match status" value="1"/>
</dbReference>
<evidence type="ECO:0000313" key="2">
    <source>
        <dbReference type="Proteomes" id="UP000464495"/>
    </source>
</evidence>
<sequence>MPAIQISGPYNLGDILADIENTTPDDILFAFTDFVAFTMDDGRTGTLSVLTIDGESTTTLSVENAGATLTSFTLEGDFFSPTGNFGISDYLATTPLPATYGSEMPGAAVFSVTPGADIMAGLGRFRGGAGNDMIGLVDPLDNNDGSRSIAFGNNGHDTLFSAVDRATLNGGNGNDRLEVGMGSARMIGGAGADDFFFSSWQINGTDGRDLAYAFITDFEVGTDGLYFTQFTGGGNSAESIADRFGENVFFEENNPTAFDGVRIDFREAADGDAIISRRGVDAAGNFIRDVARFDGLGLDDLDPHDIYIFEGRSFDIL</sequence>
<dbReference type="Gene3D" id="2.150.10.10">
    <property type="entry name" value="Serralysin-like metalloprotease, C-terminal"/>
    <property type="match status" value="1"/>
</dbReference>
<dbReference type="EMBL" id="CP046620">
    <property type="protein sequence ID" value="QHQ34636.1"/>
    <property type="molecule type" value="Genomic_DNA"/>
</dbReference>
<dbReference type="Proteomes" id="UP000464495">
    <property type="component" value="Chromosome"/>
</dbReference>
<evidence type="ECO:0000313" key="1">
    <source>
        <dbReference type="EMBL" id="QHQ34636.1"/>
    </source>
</evidence>
<dbReference type="PRINTS" id="PR00313">
    <property type="entry name" value="CABNDNGRPT"/>
</dbReference>
<dbReference type="AlphaFoldDB" id="A0A6P1SZK0"/>
<protein>
    <recommendedName>
        <fullName evidence="3">Calcium-binding protein</fullName>
    </recommendedName>
</protein>
<dbReference type="RefSeq" id="WP_161861205.1">
    <property type="nucleotide sequence ID" value="NZ_CP046620.1"/>
</dbReference>